<sequence>MSRKPSLLQTLVTITPSLTRWTNYEITYIVGLPAYLILIVLNCRFIVGKFIFNWDTTSWYFTLSFWLLLPVVRILLAKLNQKMVFHIDKPVQRLWASYFNLVPSASWDPSSRLGVSILLMAMGIVLAPVLLIVLSGTYGILKLIA</sequence>
<organism evidence="2 3">
    <name type="scientific">Levilactobacillus fujinensis</name>
    <dbReference type="NCBI Taxonomy" id="2486024"/>
    <lineage>
        <taxon>Bacteria</taxon>
        <taxon>Bacillati</taxon>
        <taxon>Bacillota</taxon>
        <taxon>Bacilli</taxon>
        <taxon>Lactobacillales</taxon>
        <taxon>Lactobacillaceae</taxon>
        <taxon>Levilactobacillus</taxon>
    </lineage>
</organism>
<keyword evidence="3" id="KW-1185">Reference proteome</keyword>
<feature type="transmembrane region" description="Helical" evidence="1">
    <location>
        <begin position="117"/>
        <end position="141"/>
    </location>
</feature>
<evidence type="ECO:0000313" key="2">
    <source>
        <dbReference type="EMBL" id="MFC6260514.1"/>
    </source>
</evidence>
<dbReference type="Proteomes" id="UP001596283">
    <property type="component" value="Unassembled WGS sequence"/>
</dbReference>
<feature type="transmembrane region" description="Helical" evidence="1">
    <location>
        <begin position="59"/>
        <end position="76"/>
    </location>
</feature>
<dbReference type="EMBL" id="JBHSSI010000033">
    <property type="protein sequence ID" value="MFC6260514.1"/>
    <property type="molecule type" value="Genomic_DNA"/>
</dbReference>
<dbReference type="RefSeq" id="WP_125687617.1">
    <property type="nucleotide sequence ID" value="NZ_JBHSSI010000033.1"/>
</dbReference>
<keyword evidence="1" id="KW-1133">Transmembrane helix</keyword>
<protein>
    <submittedName>
        <fullName evidence="2">Uncharacterized protein</fullName>
    </submittedName>
</protein>
<keyword evidence="1" id="KW-0472">Membrane</keyword>
<keyword evidence="1" id="KW-0812">Transmembrane</keyword>
<comment type="caution">
    <text evidence="2">The sequence shown here is derived from an EMBL/GenBank/DDBJ whole genome shotgun (WGS) entry which is preliminary data.</text>
</comment>
<evidence type="ECO:0000256" key="1">
    <source>
        <dbReference type="SAM" id="Phobius"/>
    </source>
</evidence>
<gene>
    <name evidence="2" type="ORF">ACFP1C_06080</name>
</gene>
<proteinExistence type="predicted"/>
<reference evidence="3" key="1">
    <citation type="journal article" date="2019" name="Int. J. Syst. Evol. Microbiol.">
        <title>The Global Catalogue of Microorganisms (GCM) 10K type strain sequencing project: providing services to taxonomists for standard genome sequencing and annotation.</title>
        <authorList>
            <consortium name="The Broad Institute Genomics Platform"/>
            <consortium name="The Broad Institute Genome Sequencing Center for Infectious Disease"/>
            <person name="Wu L."/>
            <person name="Ma J."/>
        </authorList>
    </citation>
    <scope>NUCLEOTIDE SEQUENCE [LARGE SCALE GENOMIC DNA]</scope>
    <source>
        <strain evidence="3">CCM 8908</strain>
    </source>
</reference>
<accession>A0ABW1TGA3</accession>
<feature type="transmembrane region" description="Helical" evidence="1">
    <location>
        <begin position="26"/>
        <end position="47"/>
    </location>
</feature>
<evidence type="ECO:0000313" key="3">
    <source>
        <dbReference type="Proteomes" id="UP001596283"/>
    </source>
</evidence>
<name>A0ABW1TGA3_9LACO</name>